<evidence type="ECO:0000313" key="7">
    <source>
        <dbReference type="EMBL" id="MFC4134357.1"/>
    </source>
</evidence>
<keyword evidence="3 5" id="KW-1133">Transmembrane helix</keyword>
<dbReference type="RefSeq" id="WP_253761481.1">
    <property type="nucleotide sequence ID" value="NZ_JAMZDZ010000001.1"/>
</dbReference>
<dbReference type="EMBL" id="JBHSAY010000015">
    <property type="protein sequence ID" value="MFC4134357.1"/>
    <property type="molecule type" value="Genomic_DNA"/>
</dbReference>
<keyword evidence="8" id="KW-1185">Reference proteome</keyword>
<comment type="caution">
    <text evidence="7">The sequence shown here is derived from an EMBL/GenBank/DDBJ whole genome shotgun (WGS) entry which is preliminary data.</text>
</comment>
<feature type="transmembrane region" description="Helical" evidence="5">
    <location>
        <begin position="173"/>
        <end position="191"/>
    </location>
</feature>
<dbReference type="Gene3D" id="1.20.1250.20">
    <property type="entry name" value="MFS general substrate transporter like domains"/>
    <property type="match status" value="1"/>
</dbReference>
<dbReference type="SUPFAM" id="SSF103473">
    <property type="entry name" value="MFS general substrate transporter"/>
    <property type="match status" value="1"/>
</dbReference>
<reference evidence="8" key="1">
    <citation type="journal article" date="2019" name="Int. J. Syst. Evol. Microbiol.">
        <title>The Global Catalogue of Microorganisms (GCM) 10K type strain sequencing project: providing services to taxonomists for standard genome sequencing and annotation.</title>
        <authorList>
            <consortium name="The Broad Institute Genomics Platform"/>
            <consortium name="The Broad Institute Genome Sequencing Center for Infectious Disease"/>
            <person name="Wu L."/>
            <person name="Ma J."/>
        </authorList>
    </citation>
    <scope>NUCLEOTIDE SEQUENCE [LARGE SCALE GENOMIC DNA]</scope>
    <source>
        <strain evidence="8">CGMCC 4.7289</strain>
    </source>
</reference>
<comment type="subcellular location">
    <subcellularLocation>
        <location evidence="1">Cell membrane</location>
        <topology evidence="1">Multi-pass membrane protein</topology>
    </subcellularLocation>
</comment>
<organism evidence="7 8">
    <name type="scientific">Hamadaea flava</name>
    <dbReference type="NCBI Taxonomy" id="1742688"/>
    <lineage>
        <taxon>Bacteria</taxon>
        <taxon>Bacillati</taxon>
        <taxon>Actinomycetota</taxon>
        <taxon>Actinomycetes</taxon>
        <taxon>Micromonosporales</taxon>
        <taxon>Micromonosporaceae</taxon>
        <taxon>Hamadaea</taxon>
    </lineage>
</organism>
<feature type="transmembrane region" description="Helical" evidence="5">
    <location>
        <begin position="338"/>
        <end position="357"/>
    </location>
</feature>
<dbReference type="InterPro" id="IPR011701">
    <property type="entry name" value="MFS"/>
</dbReference>
<feature type="transmembrane region" description="Helical" evidence="5">
    <location>
        <begin position="251"/>
        <end position="270"/>
    </location>
</feature>
<evidence type="ECO:0000256" key="4">
    <source>
        <dbReference type="ARBA" id="ARBA00023136"/>
    </source>
</evidence>
<evidence type="ECO:0000256" key="1">
    <source>
        <dbReference type="ARBA" id="ARBA00004651"/>
    </source>
</evidence>
<dbReference type="Pfam" id="PF07690">
    <property type="entry name" value="MFS_1"/>
    <property type="match status" value="1"/>
</dbReference>
<sequence length="417" mass="40410">MSRYRAVVQTTGPFFLVVAFLARLPAAMGPLGVVTLVAATTGSFAVAGAVAAAYGVGAAVGGPVVGALSDRHGQRLVGVTTAMIDAVALAAIVLAVTSGAPPAAVALVAALAGFANPQVGPLVRVRWATLFSDPSRTRLLPTAFSYEGAADELSYMAGPALVGIVALAGPPTLPLLVAAVLLLLAAIPFALHPTTPSVRGFVPARSRDRLPVGAVSMLVAAMAVIGVLFGATQTGVTAYAEESGMPGAAGLIYAVLGIGSAAAGVATAWLPARWGPILRYATAAVALAVGAIALVVLGTSLGGVLAAMAVLGVVSAPYLIAVNALASAIGPTRRASAVMTLVASGVVAGGAIGGAVGGRLADAYGYAGAFAVPAVASLAGVALAAASRRLLAPALRSAAASADAAAPAPASTAHRVG</sequence>
<proteinExistence type="predicted"/>
<feature type="domain" description="Major facilitator superfamily (MFS) profile" evidence="6">
    <location>
        <begin position="214"/>
        <end position="417"/>
    </location>
</feature>
<dbReference type="InterPro" id="IPR036259">
    <property type="entry name" value="MFS_trans_sf"/>
</dbReference>
<protein>
    <submittedName>
        <fullName evidence="7">MFS transporter</fullName>
    </submittedName>
</protein>
<feature type="transmembrane region" description="Helical" evidence="5">
    <location>
        <begin position="212"/>
        <end position="231"/>
    </location>
</feature>
<evidence type="ECO:0000256" key="3">
    <source>
        <dbReference type="ARBA" id="ARBA00022989"/>
    </source>
</evidence>
<keyword evidence="2 5" id="KW-0812">Transmembrane</keyword>
<feature type="transmembrane region" description="Helical" evidence="5">
    <location>
        <begin position="304"/>
        <end position="326"/>
    </location>
</feature>
<feature type="transmembrane region" description="Helical" evidence="5">
    <location>
        <begin position="363"/>
        <end position="386"/>
    </location>
</feature>
<feature type="transmembrane region" description="Helical" evidence="5">
    <location>
        <begin position="49"/>
        <end position="69"/>
    </location>
</feature>
<dbReference type="PANTHER" id="PTHR23542:SF1">
    <property type="entry name" value="MAJOR FACILITATOR SUPERFAMILY (MFS) PROFILE DOMAIN-CONTAINING PROTEIN"/>
    <property type="match status" value="1"/>
</dbReference>
<dbReference type="Proteomes" id="UP001595816">
    <property type="component" value="Unassembled WGS sequence"/>
</dbReference>
<gene>
    <name evidence="7" type="ORF">ACFOZ4_27415</name>
</gene>
<evidence type="ECO:0000259" key="6">
    <source>
        <dbReference type="PROSITE" id="PS50850"/>
    </source>
</evidence>
<keyword evidence="4 5" id="KW-0472">Membrane</keyword>
<evidence type="ECO:0000313" key="8">
    <source>
        <dbReference type="Proteomes" id="UP001595816"/>
    </source>
</evidence>
<evidence type="ECO:0000256" key="2">
    <source>
        <dbReference type="ARBA" id="ARBA00022692"/>
    </source>
</evidence>
<dbReference type="PANTHER" id="PTHR23542">
    <property type="match status" value="1"/>
</dbReference>
<accession>A0ABV8LTF7</accession>
<dbReference type="InterPro" id="IPR020846">
    <property type="entry name" value="MFS_dom"/>
</dbReference>
<dbReference type="PROSITE" id="PS50850">
    <property type="entry name" value="MFS"/>
    <property type="match status" value="1"/>
</dbReference>
<name>A0ABV8LTF7_9ACTN</name>
<evidence type="ECO:0000256" key="5">
    <source>
        <dbReference type="SAM" id="Phobius"/>
    </source>
</evidence>
<feature type="transmembrane region" description="Helical" evidence="5">
    <location>
        <begin position="277"/>
        <end position="298"/>
    </location>
</feature>